<comment type="subcellular location">
    <subcellularLocation>
        <location evidence="1">Cell inner membrane</location>
        <topology evidence="1">Multi-pass membrane protein</topology>
    </subcellularLocation>
    <subcellularLocation>
        <location evidence="11">Cell membrane</location>
        <topology evidence="11">Multi-pass membrane protein</topology>
    </subcellularLocation>
</comment>
<evidence type="ECO:0000259" key="12">
    <source>
        <dbReference type="PROSITE" id="PS50928"/>
    </source>
</evidence>
<keyword evidence="8 11" id="KW-1133">Transmembrane helix</keyword>
<evidence type="ECO:0000256" key="6">
    <source>
        <dbReference type="ARBA" id="ARBA00022692"/>
    </source>
</evidence>
<dbReference type="InterPro" id="IPR043429">
    <property type="entry name" value="ArtM/GltK/GlnP/TcyL/YhdX-like"/>
</dbReference>
<dbReference type="GO" id="GO:0006865">
    <property type="term" value="P:amino acid transport"/>
    <property type="evidence" value="ECO:0007669"/>
    <property type="project" value="UniProtKB-KW"/>
</dbReference>
<keyword evidence="6 11" id="KW-0812">Transmembrane</keyword>
<gene>
    <name evidence="13" type="primary">occM</name>
    <name evidence="13" type="ORF">EHSB41UT_04094</name>
</gene>
<dbReference type="GO" id="GO:0043190">
    <property type="term" value="C:ATP-binding cassette (ABC) transporter complex"/>
    <property type="evidence" value="ECO:0007669"/>
    <property type="project" value="InterPro"/>
</dbReference>
<protein>
    <recommendedName>
        <fullName evidence="10">Arginine ABC transporter permease protein ArtM</fullName>
    </recommendedName>
</protein>
<evidence type="ECO:0000256" key="10">
    <source>
        <dbReference type="ARBA" id="ARBA00040319"/>
    </source>
</evidence>
<feature type="domain" description="ABC transmembrane type-1" evidence="12">
    <location>
        <begin position="17"/>
        <end position="214"/>
    </location>
</feature>
<feature type="transmembrane region" description="Helical" evidence="11">
    <location>
        <begin position="195"/>
        <end position="217"/>
    </location>
</feature>
<dbReference type="NCBIfam" id="TIGR01726">
    <property type="entry name" value="HEQRo_perm_3TM"/>
    <property type="match status" value="1"/>
</dbReference>
<evidence type="ECO:0000256" key="1">
    <source>
        <dbReference type="ARBA" id="ARBA00004429"/>
    </source>
</evidence>
<keyword evidence="3 11" id="KW-0813">Transport</keyword>
<evidence type="ECO:0000313" key="14">
    <source>
        <dbReference type="Proteomes" id="UP000196573"/>
    </source>
</evidence>
<dbReference type="PROSITE" id="PS50928">
    <property type="entry name" value="ABC_TM1"/>
    <property type="match status" value="1"/>
</dbReference>
<keyword evidence="5" id="KW-0997">Cell inner membrane</keyword>
<evidence type="ECO:0000256" key="5">
    <source>
        <dbReference type="ARBA" id="ARBA00022519"/>
    </source>
</evidence>
<name>A0A1X7AQB7_9GAMM</name>
<feature type="transmembrane region" description="Helical" evidence="11">
    <location>
        <begin position="20"/>
        <end position="43"/>
    </location>
</feature>
<dbReference type="GO" id="GO:0022857">
    <property type="term" value="F:transmembrane transporter activity"/>
    <property type="evidence" value="ECO:0007669"/>
    <property type="project" value="InterPro"/>
</dbReference>
<evidence type="ECO:0000256" key="9">
    <source>
        <dbReference type="ARBA" id="ARBA00023136"/>
    </source>
</evidence>
<keyword evidence="7" id="KW-0029">Amino-acid transport</keyword>
<keyword evidence="4" id="KW-1003">Cell membrane</keyword>
<accession>A0A1X7AQB7</accession>
<dbReference type="InterPro" id="IPR035906">
    <property type="entry name" value="MetI-like_sf"/>
</dbReference>
<dbReference type="Pfam" id="PF00528">
    <property type="entry name" value="BPD_transp_1"/>
    <property type="match status" value="1"/>
</dbReference>
<dbReference type="RefSeq" id="WP_087112734.1">
    <property type="nucleotide sequence ID" value="NZ_CBCSCN010000013.1"/>
</dbReference>
<feature type="transmembrane region" description="Helical" evidence="11">
    <location>
        <begin position="139"/>
        <end position="157"/>
    </location>
</feature>
<dbReference type="OrthoDB" id="4404959at2"/>
<dbReference type="EMBL" id="FWPT01000011">
    <property type="protein sequence ID" value="SMA50300.1"/>
    <property type="molecule type" value="Genomic_DNA"/>
</dbReference>
<feature type="transmembrane region" description="Helical" evidence="11">
    <location>
        <begin position="55"/>
        <end position="75"/>
    </location>
</feature>
<dbReference type="Gene3D" id="1.10.3720.10">
    <property type="entry name" value="MetI-like"/>
    <property type="match status" value="1"/>
</dbReference>
<keyword evidence="14" id="KW-1185">Reference proteome</keyword>
<evidence type="ECO:0000256" key="11">
    <source>
        <dbReference type="RuleBase" id="RU363032"/>
    </source>
</evidence>
<dbReference type="AlphaFoldDB" id="A0A1X7AQB7"/>
<dbReference type="SUPFAM" id="SSF161098">
    <property type="entry name" value="MetI-like"/>
    <property type="match status" value="1"/>
</dbReference>
<evidence type="ECO:0000256" key="3">
    <source>
        <dbReference type="ARBA" id="ARBA00022448"/>
    </source>
</evidence>
<dbReference type="InterPro" id="IPR000515">
    <property type="entry name" value="MetI-like"/>
</dbReference>
<dbReference type="PANTHER" id="PTHR30614:SF10">
    <property type="entry name" value="ARGININE ABC TRANSPORTER PERMEASE PROTEIN ARTM"/>
    <property type="match status" value="1"/>
</dbReference>
<comment type="similarity">
    <text evidence="2">Belongs to the binding-protein-dependent transport system permease family. HisMQ subfamily.</text>
</comment>
<reference evidence="13 14" key="1">
    <citation type="submission" date="2017-03" db="EMBL/GenBank/DDBJ databases">
        <authorList>
            <person name="Afonso C.L."/>
            <person name="Miller P.J."/>
            <person name="Scott M.A."/>
            <person name="Spackman E."/>
            <person name="Goraichik I."/>
            <person name="Dimitrov K.M."/>
            <person name="Suarez D.L."/>
            <person name="Swayne D.E."/>
        </authorList>
    </citation>
    <scope>NUCLEOTIDE SEQUENCE [LARGE SCALE GENOMIC DNA]</scope>
    <source>
        <strain evidence="13">SB41UT1</strain>
    </source>
</reference>
<evidence type="ECO:0000256" key="2">
    <source>
        <dbReference type="ARBA" id="ARBA00010072"/>
    </source>
</evidence>
<dbReference type="CDD" id="cd06261">
    <property type="entry name" value="TM_PBP2"/>
    <property type="match status" value="1"/>
</dbReference>
<dbReference type="InterPro" id="IPR010065">
    <property type="entry name" value="AA_ABC_transptr_permease_3TM"/>
</dbReference>
<sequence>MDWSVIAEYYPRLLEGSWMTLKLVILSSILGLILAIPMALARVSESLAWNGLPRLYIFFFRGTPLLIQIFLFYYGLSQFEIVRESALWPYLREPYWCAIIVLGLHTAAYVAEILRGALQAIPRGEVEACRVMGMTKPTMYRRILLPRAFGIMMPAYGNEVILMLKGSALASTITLLDLTGMARTIIARTYTPEEIYIAAGVLYLLISWLFMLFFKLLDRLFNRHQMV</sequence>
<proteinExistence type="inferred from homology"/>
<evidence type="ECO:0000256" key="8">
    <source>
        <dbReference type="ARBA" id="ARBA00022989"/>
    </source>
</evidence>
<dbReference type="PANTHER" id="PTHR30614">
    <property type="entry name" value="MEMBRANE COMPONENT OF AMINO ACID ABC TRANSPORTER"/>
    <property type="match status" value="1"/>
</dbReference>
<organism evidence="13 14">
    <name type="scientific">Parendozoicomonas haliclonae</name>
    <dbReference type="NCBI Taxonomy" id="1960125"/>
    <lineage>
        <taxon>Bacteria</taxon>
        <taxon>Pseudomonadati</taxon>
        <taxon>Pseudomonadota</taxon>
        <taxon>Gammaproteobacteria</taxon>
        <taxon>Oceanospirillales</taxon>
        <taxon>Endozoicomonadaceae</taxon>
        <taxon>Parendozoicomonas</taxon>
    </lineage>
</organism>
<evidence type="ECO:0000256" key="7">
    <source>
        <dbReference type="ARBA" id="ARBA00022970"/>
    </source>
</evidence>
<evidence type="ECO:0000313" key="13">
    <source>
        <dbReference type="EMBL" id="SMA50300.1"/>
    </source>
</evidence>
<dbReference type="Proteomes" id="UP000196573">
    <property type="component" value="Unassembled WGS sequence"/>
</dbReference>
<evidence type="ECO:0000256" key="4">
    <source>
        <dbReference type="ARBA" id="ARBA00022475"/>
    </source>
</evidence>
<keyword evidence="9 11" id="KW-0472">Membrane</keyword>